<proteinExistence type="predicted"/>
<dbReference type="AlphaFoldDB" id="A0A0E9UM84"/>
<name>A0A0E9UM84_ANGAN</name>
<feature type="transmembrane region" description="Helical" evidence="1">
    <location>
        <begin position="25"/>
        <end position="48"/>
    </location>
</feature>
<keyword evidence="1" id="KW-1133">Transmembrane helix</keyword>
<reference evidence="2" key="2">
    <citation type="journal article" date="2015" name="Fish Shellfish Immunol.">
        <title>Early steps in the European eel (Anguilla anguilla)-Vibrio vulnificus interaction in the gills: Role of the RtxA13 toxin.</title>
        <authorList>
            <person name="Callol A."/>
            <person name="Pajuelo D."/>
            <person name="Ebbesson L."/>
            <person name="Teles M."/>
            <person name="MacKenzie S."/>
            <person name="Amaro C."/>
        </authorList>
    </citation>
    <scope>NUCLEOTIDE SEQUENCE</scope>
</reference>
<reference evidence="2" key="1">
    <citation type="submission" date="2014-11" db="EMBL/GenBank/DDBJ databases">
        <authorList>
            <person name="Amaro Gonzalez C."/>
        </authorList>
    </citation>
    <scope>NUCLEOTIDE SEQUENCE</scope>
</reference>
<keyword evidence="1" id="KW-0812">Transmembrane</keyword>
<dbReference type="EMBL" id="GBXM01042237">
    <property type="protein sequence ID" value="JAH66340.1"/>
    <property type="molecule type" value="Transcribed_RNA"/>
</dbReference>
<evidence type="ECO:0000256" key="1">
    <source>
        <dbReference type="SAM" id="Phobius"/>
    </source>
</evidence>
<evidence type="ECO:0000313" key="2">
    <source>
        <dbReference type="EMBL" id="JAH66340.1"/>
    </source>
</evidence>
<accession>A0A0E9UM84</accession>
<protein>
    <submittedName>
        <fullName evidence="2">Uncharacterized protein</fullName>
    </submittedName>
</protein>
<sequence>MNFCFKLQNWHNNTITVQGLKGKSLWVISVLLHGSLSVSETAVILFVAST</sequence>
<keyword evidence="1" id="KW-0472">Membrane</keyword>
<organism evidence="2">
    <name type="scientific">Anguilla anguilla</name>
    <name type="common">European freshwater eel</name>
    <name type="synonym">Muraena anguilla</name>
    <dbReference type="NCBI Taxonomy" id="7936"/>
    <lineage>
        <taxon>Eukaryota</taxon>
        <taxon>Metazoa</taxon>
        <taxon>Chordata</taxon>
        <taxon>Craniata</taxon>
        <taxon>Vertebrata</taxon>
        <taxon>Euteleostomi</taxon>
        <taxon>Actinopterygii</taxon>
        <taxon>Neopterygii</taxon>
        <taxon>Teleostei</taxon>
        <taxon>Anguilliformes</taxon>
        <taxon>Anguillidae</taxon>
        <taxon>Anguilla</taxon>
    </lineage>
</organism>